<proteinExistence type="predicted"/>
<evidence type="ECO:0000313" key="1">
    <source>
        <dbReference type="EMBL" id="QQP54926.1"/>
    </source>
</evidence>
<dbReference type="Proteomes" id="UP000595437">
    <property type="component" value="Chromosome 5"/>
</dbReference>
<gene>
    <name evidence="1" type="ORF">FKW44_007921</name>
</gene>
<evidence type="ECO:0000313" key="2">
    <source>
        <dbReference type="Proteomes" id="UP000595437"/>
    </source>
</evidence>
<organism evidence="1 2">
    <name type="scientific">Caligus rogercresseyi</name>
    <name type="common">Sea louse</name>
    <dbReference type="NCBI Taxonomy" id="217165"/>
    <lineage>
        <taxon>Eukaryota</taxon>
        <taxon>Metazoa</taxon>
        <taxon>Ecdysozoa</taxon>
        <taxon>Arthropoda</taxon>
        <taxon>Crustacea</taxon>
        <taxon>Multicrustacea</taxon>
        <taxon>Hexanauplia</taxon>
        <taxon>Copepoda</taxon>
        <taxon>Siphonostomatoida</taxon>
        <taxon>Caligidae</taxon>
        <taxon>Caligus</taxon>
    </lineage>
</organism>
<name>A0A7T8KFJ8_CALRO</name>
<feature type="non-terminal residue" evidence="1">
    <location>
        <position position="1"/>
    </location>
</feature>
<protein>
    <submittedName>
        <fullName evidence="1">Uncharacterized protein</fullName>
    </submittedName>
</protein>
<dbReference type="AlphaFoldDB" id="A0A7T8KFJ8"/>
<keyword evidence="2" id="KW-1185">Reference proteome</keyword>
<reference evidence="2" key="1">
    <citation type="submission" date="2021-01" db="EMBL/GenBank/DDBJ databases">
        <title>Caligus Genome Assembly.</title>
        <authorList>
            <person name="Gallardo-Escarate C."/>
        </authorList>
    </citation>
    <scope>NUCLEOTIDE SEQUENCE [LARGE SCALE GENOMIC DNA]</scope>
</reference>
<dbReference type="EMBL" id="CP045894">
    <property type="protein sequence ID" value="QQP54926.1"/>
    <property type="molecule type" value="Genomic_DNA"/>
</dbReference>
<accession>A0A7T8KFJ8</accession>
<sequence length="68" mass="7946">NSLERTTVILCFFTIGIISENDQKKFFFTNLKEPKILELEAFDSDITSFHDLNINLFLTLDNYILSLK</sequence>